<feature type="transmembrane region" description="Helical" evidence="1">
    <location>
        <begin position="163"/>
        <end position="183"/>
    </location>
</feature>
<proteinExistence type="predicted"/>
<dbReference type="EMBL" id="LLZH01000342">
    <property type="protein sequence ID" value="KUL22460.1"/>
    <property type="molecule type" value="Genomic_DNA"/>
</dbReference>
<sequence length="186" mass="18934">MAAMTGMKNDVRPAGLRTGSVVALTFGTVFVVANSGGLAAPWPLVIRVAGVLVAVVLAVLLYLRTRAATAVTSSGGAGFADRRYWYVVAAEVVALFGGLSVINRVFEAPAVAVAWVAVVVGVHFFALAWAWRMPLYHWLGGAMTVLGLAGFLVYAAGASAATVGLIAGVGSGVALFATVAVALRTA</sequence>
<feature type="transmembrane region" description="Helical" evidence="1">
    <location>
        <begin position="44"/>
        <end position="63"/>
    </location>
</feature>
<keyword evidence="1" id="KW-0472">Membrane</keyword>
<name>A0A101J953_9ACTN</name>
<dbReference type="AlphaFoldDB" id="A0A101J953"/>
<keyword evidence="3" id="KW-1185">Reference proteome</keyword>
<gene>
    <name evidence="2" type="ORF">ADL15_48170</name>
</gene>
<dbReference type="Proteomes" id="UP000053244">
    <property type="component" value="Unassembled WGS sequence"/>
</dbReference>
<feature type="transmembrane region" description="Helical" evidence="1">
    <location>
        <begin position="112"/>
        <end position="131"/>
    </location>
</feature>
<feature type="transmembrane region" description="Helical" evidence="1">
    <location>
        <begin position="138"/>
        <end position="157"/>
    </location>
</feature>
<feature type="transmembrane region" description="Helical" evidence="1">
    <location>
        <begin position="84"/>
        <end position="106"/>
    </location>
</feature>
<keyword evidence="1" id="KW-0812">Transmembrane</keyword>
<comment type="caution">
    <text evidence="2">The sequence shown here is derived from an EMBL/GenBank/DDBJ whole genome shotgun (WGS) entry which is preliminary data.</text>
</comment>
<evidence type="ECO:0000313" key="3">
    <source>
        <dbReference type="Proteomes" id="UP000053244"/>
    </source>
</evidence>
<keyword evidence="1" id="KW-1133">Transmembrane helix</keyword>
<feature type="transmembrane region" description="Helical" evidence="1">
    <location>
        <begin position="21"/>
        <end position="38"/>
    </location>
</feature>
<protein>
    <submittedName>
        <fullName evidence="2">Uncharacterized protein</fullName>
    </submittedName>
</protein>
<organism evidence="2 3">
    <name type="scientific">Actinoplanes awajinensis subsp. mycoplanecinus</name>
    <dbReference type="NCBI Taxonomy" id="135947"/>
    <lineage>
        <taxon>Bacteria</taxon>
        <taxon>Bacillati</taxon>
        <taxon>Actinomycetota</taxon>
        <taxon>Actinomycetes</taxon>
        <taxon>Micromonosporales</taxon>
        <taxon>Micromonosporaceae</taxon>
        <taxon>Actinoplanes</taxon>
    </lineage>
</organism>
<evidence type="ECO:0000256" key="1">
    <source>
        <dbReference type="SAM" id="Phobius"/>
    </source>
</evidence>
<evidence type="ECO:0000313" key="2">
    <source>
        <dbReference type="EMBL" id="KUL22460.1"/>
    </source>
</evidence>
<accession>A0A101J953</accession>
<reference evidence="2 3" key="1">
    <citation type="submission" date="2015-10" db="EMBL/GenBank/DDBJ databases">
        <authorList>
            <person name="Gilbert D.G."/>
        </authorList>
    </citation>
    <scope>NUCLEOTIDE SEQUENCE [LARGE SCALE GENOMIC DNA]</scope>
    <source>
        <strain evidence="2 3">NRRL B-16712</strain>
    </source>
</reference>